<dbReference type="SUPFAM" id="SSF56176">
    <property type="entry name" value="FAD-binding/transporter-associated domain-like"/>
    <property type="match status" value="1"/>
</dbReference>
<keyword evidence="6" id="KW-1185">Reference proteome</keyword>
<evidence type="ECO:0000256" key="3">
    <source>
        <dbReference type="ARBA" id="ARBA00022827"/>
    </source>
</evidence>
<dbReference type="Proteomes" id="UP000663923">
    <property type="component" value="Chromosome"/>
</dbReference>
<dbReference type="PROSITE" id="PS51387">
    <property type="entry name" value="FAD_PCMH"/>
    <property type="match status" value="1"/>
</dbReference>
<dbReference type="InterPro" id="IPR006094">
    <property type="entry name" value="Oxid_FAD_bind_N"/>
</dbReference>
<evidence type="ECO:0000259" key="4">
    <source>
        <dbReference type="PROSITE" id="PS51387"/>
    </source>
</evidence>
<evidence type="ECO:0000313" key="5">
    <source>
        <dbReference type="EMBL" id="QTD57428.1"/>
    </source>
</evidence>
<dbReference type="InterPro" id="IPR036318">
    <property type="entry name" value="FAD-bd_PCMH-like_sf"/>
</dbReference>
<dbReference type="PANTHER" id="PTHR11748:SF111">
    <property type="entry name" value="D-LACTATE DEHYDROGENASE, MITOCHONDRIAL-RELATED"/>
    <property type="match status" value="1"/>
</dbReference>
<proteinExistence type="inferred from homology"/>
<reference evidence="5 6" key="1">
    <citation type="submission" date="2021-03" db="EMBL/GenBank/DDBJ databases">
        <title>Complete genome of Parasphingorhabdus_sp.JHSY0214.</title>
        <authorList>
            <person name="Yoo J.H."/>
            <person name="Bae J.W."/>
        </authorList>
    </citation>
    <scope>NUCLEOTIDE SEQUENCE [LARGE SCALE GENOMIC DNA]</scope>
    <source>
        <strain evidence="5 6">JHSY0214</strain>
    </source>
</reference>
<dbReference type="PANTHER" id="PTHR11748">
    <property type="entry name" value="D-LACTATE DEHYDROGENASE"/>
    <property type="match status" value="1"/>
</dbReference>
<sequence length="523" mass="56610">MDAGIAKGQEAGGIDGLVTICGTDAVNTDEADLRYFSQDLFFEGILPLAIVSPATTDIVVKIVEFCRAQGLAIFLRGGGMSYTKAFQPTSANAIMLDFSRLSAIREISVEDGHVTVEAGCTWLALDEALAKHDRRARFWGPMSGRSATIGGSMSQGTVTFGSGTNGASANAVKSFEVVTGTGEILNTGSDGTAGTRPFNRNFGPDLTGIFANDAGALGIKTAVTLEIEPRPAQVSGLSFAYDDFDAMAKLFSDLSIRRLSSEMIAMDGDVARQNSGTPNLMEDMKAMWRIGKAAGNPLSAIGRMFRIAMGGRRFLDKAKYTAHFVIEGRDQADLKSRINAIRGFAKSGTEIVNTVPLMTRADPFPVLPVTHPDGRRMLPIHGVFPQSALHAFHQDYLSLKASFAEKMNETNVTVAEFFAGIAGIGLLYEPVFYWPDSLYDYHNRLTPDYLEGKMPEFSENLTARELVEEFVSAFNALVHQHGGTHFQIGRLYPYAENRECGAATLLRDLKTALDPDNTINPGL</sequence>
<dbReference type="InterPro" id="IPR016169">
    <property type="entry name" value="FAD-bd_PCMH_sub2"/>
</dbReference>
<dbReference type="InterPro" id="IPR016166">
    <property type="entry name" value="FAD-bd_PCMH"/>
</dbReference>
<dbReference type="InterPro" id="IPR016164">
    <property type="entry name" value="FAD-linked_Oxase-like_C"/>
</dbReference>
<dbReference type="EMBL" id="CP071794">
    <property type="protein sequence ID" value="QTD57428.1"/>
    <property type="molecule type" value="Genomic_DNA"/>
</dbReference>
<gene>
    <name evidence="5" type="ORF">J4G78_07855</name>
</gene>
<organism evidence="5 6">
    <name type="scientific">Parasphingorhabdus cellanae</name>
    <dbReference type="NCBI Taxonomy" id="2806553"/>
    <lineage>
        <taxon>Bacteria</taxon>
        <taxon>Pseudomonadati</taxon>
        <taxon>Pseudomonadota</taxon>
        <taxon>Alphaproteobacteria</taxon>
        <taxon>Sphingomonadales</taxon>
        <taxon>Sphingomonadaceae</taxon>
        <taxon>Parasphingorhabdus</taxon>
    </lineage>
</organism>
<name>A0ABX7T740_9SPHN</name>
<protein>
    <submittedName>
        <fullName evidence="5">FAD-binding oxidoreductase</fullName>
    </submittedName>
</protein>
<keyword evidence="3" id="KW-0274">FAD</keyword>
<dbReference type="Gene3D" id="3.30.465.10">
    <property type="match status" value="1"/>
</dbReference>
<keyword evidence="2" id="KW-0285">Flavoprotein</keyword>
<dbReference type="Pfam" id="PF01565">
    <property type="entry name" value="FAD_binding_4"/>
    <property type="match status" value="1"/>
</dbReference>
<dbReference type="SUPFAM" id="SSF55103">
    <property type="entry name" value="FAD-linked oxidases, C-terminal domain"/>
    <property type="match status" value="1"/>
</dbReference>
<comment type="similarity">
    <text evidence="1">Belongs to the FAD-binding oxidoreductase/transferase type 4 family.</text>
</comment>
<accession>A0ABX7T740</accession>
<feature type="domain" description="FAD-binding PCMH-type" evidence="4">
    <location>
        <begin position="43"/>
        <end position="230"/>
    </location>
</feature>
<dbReference type="RefSeq" id="WP_207989878.1">
    <property type="nucleotide sequence ID" value="NZ_CP071794.1"/>
</dbReference>
<evidence type="ECO:0000256" key="2">
    <source>
        <dbReference type="ARBA" id="ARBA00022630"/>
    </source>
</evidence>
<evidence type="ECO:0000256" key="1">
    <source>
        <dbReference type="ARBA" id="ARBA00008000"/>
    </source>
</evidence>
<evidence type="ECO:0000313" key="6">
    <source>
        <dbReference type="Proteomes" id="UP000663923"/>
    </source>
</evidence>